<sequence>MHIEFLVEEMSAQVALQNILAKIFFGYHITFDIHPYQGKLDLINKLCPLSFVICPLSFVGETGSRLR</sequence>
<organism evidence="1">
    <name type="scientific">Planktothricoides sp. SpSt-374</name>
    <dbReference type="NCBI Taxonomy" id="2282167"/>
    <lineage>
        <taxon>Bacteria</taxon>
        <taxon>Bacillati</taxon>
        <taxon>Cyanobacteriota</taxon>
        <taxon>Cyanophyceae</taxon>
        <taxon>Oscillatoriophycideae</taxon>
        <taxon>Oscillatoriales</taxon>
        <taxon>Oscillatoriaceae</taxon>
        <taxon>Planktothricoides</taxon>
    </lineage>
</organism>
<evidence type="ECO:0000313" key="1">
    <source>
        <dbReference type="EMBL" id="HGG03534.1"/>
    </source>
</evidence>
<name>A0A7C3VK95_9CYAN</name>
<protein>
    <submittedName>
        <fullName evidence="1">Uncharacterized protein</fullName>
    </submittedName>
</protein>
<dbReference type="AlphaFoldDB" id="A0A7C3VK95"/>
<comment type="caution">
    <text evidence="1">The sequence shown here is derived from an EMBL/GenBank/DDBJ whole genome shotgun (WGS) entry which is preliminary data.</text>
</comment>
<gene>
    <name evidence="1" type="ORF">ENR15_23560</name>
</gene>
<accession>A0A7C3VK95</accession>
<proteinExistence type="predicted"/>
<dbReference type="EMBL" id="DSPX01000246">
    <property type="protein sequence ID" value="HGG03534.1"/>
    <property type="molecule type" value="Genomic_DNA"/>
</dbReference>
<reference evidence="1" key="1">
    <citation type="journal article" date="2020" name="mSystems">
        <title>Genome- and Community-Level Interaction Insights into Carbon Utilization and Element Cycling Functions of Hydrothermarchaeota in Hydrothermal Sediment.</title>
        <authorList>
            <person name="Zhou Z."/>
            <person name="Liu Y."/>
            <person name="Xu W."/>
            <person name="Pan J."/>
            <person name="Luo Z.H."/>
            <person name="Li M."/>
        </authorList>
    </citation>
    <scope>NUCLEOTIDE SEQUENCE [LARGE SCALE GENOMIC DNA]</scope>
    <source>
        <strain evidence="1">SpSt-374</strain>
    </source>
</reference>